<feature type="compositionally biased region" description="Basic residues" evidence="1">
    <location>
        <begin position="20"/>
        <end position="29"/>
    </location>
</feature>
<feature type="region of interest" description="Disordered" evidence="1">
    <location>
        <begin position="1"/>
        <end position="35"/>
    </location>
</feature>
<name>A0AAV2Z359_9STRA</name>
<reference evidence="2" key="2">
    <citation type="journal article" date="2023" name="Microbiol Resour">
        <title>Decontamination and Annotation of the Draft Genome Sequence of the Oomycete Lagenidium giganteum ARSEF 373.</title>
        <authorList>
            <person name="Morgan W.R."/>
            <person name="Tartar A."/>
        </authorList>
    </citation>
    <scope>NUCLEOTIDE SEQUENCE</scope>
    <source>
        <strain evidence="2">ARSEF 373</strain>
    </source>
</reference>
<feature type="compositionally biased region" description="Basic and acidic residues" evidence="1">
    <location>
        <begin position="1"/>
        <end position="10"/>
    </location>
</feature>
<dbReference type="EMBL" id="DAKRPA010000074">
    <property type="protein sequence ID" value="DAZ99921.1"/>
    <property type="molecule type" value="Genomic_DNA"/>
</dbReference>
<sequence>MTCYDPHHAAEAPCPSRPPSHQHHQRRAIPRSTDADDRITRSVRANVAARARYFDNQLPFSWARCLMSLISYLLLLSDVPRSGLGMKDFRVKYAMLGPNELQIIGPWNYLVSNGTTDTAVWAYKYDTTSIVWRAYAEYFDLQVFPRCLLCQETCRSDVLDANTTFSIIDAMASATARWGPKRLRDELNVVTLRTSSTYRDRLHHYLFPQLVKPPLLRTLQATYYPSTATRAPGFRMCQRRVGNALSCGELWTNFRRTCSTLARRDPACRSVDLVWTHIRDRIRAIERQYPGHMVDLTILEGREDLQACRGGVSYLARAQADISSIIRAQTCTDGVCTTQFLEDYRYEAVFLTSDAEEWYIIVVFLRALGQVYCYLRVLMLIRSCYVIRLSDPANAPRNPWRSAFRLFLCVPSQAIVYGSTIPVISYTLAHCIDSPTTYQILENAFTTQLGKFTLDVVEFCRLAAIQMRSLWLLAVAVQTMTQFSSFRFWSPTYGVAGFPEFTIAVASSATMLSQLRILKLRNTRVESIHVLPASRSAATGIKQFTTGGLIGNMLLEGVLVDVKVFLSEGTALVLVIGAWWLATWFHRRRQPPHLSDVVRLSRDLAVGRTPVPYSATALWPATAMCILWRGPVFHEYQVTKQRLIRGSQLPTTTLSRAQGTGSVVQELKVGSVRRMTTRLTVAATMDWAIVGTSEETLCFLQHQLENVATRRVDVNGIVGFVNMVNMSDPWVWFQLRIGNPQQLGYYASTTTADRVVFMPQSTTRDWLDWGQFELIATVSSNDIPWSELIQCGDMCTAKGKMPSKDAESVISKAALRRRWARGDVFDNHLPFSWLRWLRAAVSYLLLFTDVPRSGLGVHDLRVEHMVVEPNVFEFYGPWGYPVQQLPHNITTQTTRVWSYEYDTTSIIWRAIAQHFNLTTFPRCLFYEAECANDTFSSKISFAMIDSVASAMAKQSPRRLHSLAPRAVTLRTVHKFRDRLHHFVLPQLFVNPVWRTNQVLYYPPAAVRDTSFGICSGAKPRPLACNELWINFRRSCASSDGVCQAVGVIWNHIVGRIRAIEEMYANHQVDLTVLESSEDTQVNLGGLSSIGRRSFDVSMIVRVRTCKNSTGAPNDDGCQTVYVEDYRYEGGLFTTNVTEWYNVVSTLRVCGQLYFLLRVATLVGSCWVTRMAEETIQKKSLVGQVHATRRLFVRLPSQAVIYGSILPIACYALAHMTDAPFAGQSIAEHFTTALGQLDVSYTVFFTTAAVQMRNIWLLAVALHLMVELSVARGWSPVRGVLGAPPFTLSVLSSLTIFSHYRSISFRSTHVLGVYPLMGASHRMLATRNHSISARRGSGNVLLEGVILDFKMLFCLTGVLCVIRLLWWISAQVSVVDRVVVHLLGPARTPVPYSAGALWPAVAVCVQWRGGLFRNSGKMQKLIMGTQRKLDSIRSLARALASSERLRAQAQVQEICWSKPHQVANAPSAHFVSVTKVFSRGSLSAGPILAHLRSRGFLQVAFGWFSDWPSDASSGSTLRFIHYHLEHVHIRCAEVDAIAALMNLVLMSDPYSWFRLRVAPGVEIGFYQSRRCPDKVILLPTSIIYQWLDQDELLLLKVMWSSKMLWSDLRRISVSTHAKVIARNQYFDERLPFSWSRCALAIVAYLLLLTDVARSGLGNQNIRHEYSVLAPSELQFSGPWNYSVYKFDPHPPTVNVWAYKFDTTSVVWRAFAEFFNLQTFPSCLLYKEPRGIIGNATLGKIDGNVAFEMIDSMANATSQWRGSNRLHEPTIITLRVTNLYRDRLHHLLLPRLFKRKSIRTVQATHFAPAQTSMADFRLCRQRRGGPLACGELWVNFRLSCNNAANNCSTGVGLVWEHIHSRIRDMQTRFPGYVVDLTLLEGREDMQRCRGGLSYLSRAEVDISTIIRARRCSDVRCTTVFLEDYRYESVVILSDVDEWFNVVATLRSLGQAYCWLRVCMLAASCYVACCHTTNQLSTSGLWKALVLFVRLPSQAIVYGSFLPIFRYSLAHTIDAPNTYQVLGNHFTTQLGSFQLHVAEFAHFAAVQMRNIWLLAATVSVIVWRSTGYGWSPAHGVPGVPELTITLILCVTILSQLRDLSFRTTEIVEITHPPTQQQATTSVRQFTTSGMSGNAILEGILIDLKVVLSECLVLLSVLGLWWIVTWSLRWWRIVPRSSVAVLSLGRTPVPYTATTLWPSPAICILWRGAVFRNYEIHRQTRLDQVMAMTWSSASALAKAASRSIAPAVIHVHHATRNSQVTSLSRRTSVRLALAHLAGSVEWPIEGTSEQTLRFLLDQFEHVAERHIDFAGIVSLINLVAMSDPLVWARLRMVGGVRLGYYECTAAPGTIMLLPQTAVHEWFVQHELKLLLAVDTSHLAWSDLIFIKMARVRKSVTVIAEIAKRKLTLRNTFKANLRASVVERLDSTAHEHRSHRSRVFDDHLPFSWFRWVRALLSYFLVFSDVPRSGVGIHSLREFFHALEPNAFLFNNPWSYPVQTIARTDVNDHIPVDLWLYKFDTTSIVWRAFAAHFQLAAFPACLFYTASCASATLDSMTVIAMADAMADAVANASTYRHRQPRTVVLRTESYFRDRIHHYFLPDMFVHRSWRTNQALHYPHASTSAPGFAICAPSIRSPRPLACDELWVNFNRSCSTSRDRSCAEVGLIWRHIETRLLEIQKRFENATVDLTILESAEDPQVCFGGLATLSRRYVDVSTIIRARRCRDERSDPNRCEATVLDDCETLFLEDFRYEGAIFTTDAVEWFRIVAWLRCCGQSYFYLRMVLLFASCYATRAAEEKYHNRSIYAKIRGTTRLFVRLPSQAIIYGSPLPVILYVIAHCVDAPMTYETIAQHFTTKMGTPFSIKMGQFLIEAAVQMRSVWLLAFALHVVVSLSAWRVWSPIDGVLGAPPFLIGALSSLTIFAQYRALVFRNTRVHSIIELPSVPRRRQAVHSHFAFTQRGHGNSLLEGVGIDFKLFASMLAIVAIMWLVWACTTGGDNHKSTEVAATTYFLTGTRSPVPYSAGALWPIAAMSTQWRGSLFQDNKVLERWAVETQRRLRTLSKMFTSIDLRIRLRKSEVSARVMFRSQRYDTDALDSQIISPRSESLQMPAPSRPMIPAAPVKAGVRLPSPQPLRLRPSPSEWPRGIRVLPAPLDEPITSRSTGGIRAPGPHLGNANGSVSIRSPRVAPIGSAIMSGRRSRASTTSRFSTLHRLSAYAMSWFSDWPVNGTNGDTLRFVHYHFEHVHRRRSEVDGIVALMNLVAMSDPLVWVMLRYRSRLEVGYYQSNQNPTKVVLLPVSIVRDEFVPAELGLIVQVCVTGPNSFIAVKAVMRRKLAMRKMSSH</sequence>
<keyword evidence="3" id="KW-1185">Reference proteome</keyword>
<protein>
    <submittedName>
        <fullName evidence="2">Uncharacterized protein</fullName>
    </submittedName>
</protein>
<organism evidence="2 3">
    <name type="scientific">Lagenidium giganteum</name>
    <dbReference type="NCBI Taxonomy" id="4803"/>
    <lineage>
        <taxon>Eukaryota</taxon>
        <taxon>Sar</taxon>
        <taxon>Stramenopiles</taxon>
        <taxon>Oomycota</taxon>
        <taxon>Peronosporomycetes</taxon>
        <taxon>Pythiales</taxon>
        <taxon>Pythiaceae</taxon>
    </lineage>
</organism>
<proteinExistence type="predicted"/>
<dbReference type="Proteomes" id="UP001146120">
    <property type="component" value="Unassembled WGS sequence"/>
</dbReference>
<evidence type="ECO:0000313" key="3">
    <source>
        <dbReference type="Proteomes" id="UP001146120"/>
    </source>
</evidence>
<evidence type="ECO:0000313" key="2">
    <source>
        <dbReference type="EMBL" id="DAZ99921.1"/>
    </source>
</evidence>
<gene>
    <name evidence="2" type="ORF">N0F65_011844</name>
</gene>
<feature type="region of interest" description="Disordered" evidence="1">
    <location>
        <begin position="3148"/>
        <end position="3175"/>
    </location>
</feature>
<evidence type="ECO:0000256" key="1">
    <source>
        <dbReference type="SAM" id="MobiDB-lite"/>
    </source>
</evidence>
<comment type="caution">
    <text evidence="2">The sequence shown here is derived from an EMBL/GenBank/DDBJ whole genome shotgun (WGS) entry which is preliminary data.</text>
</comment>
<reference evidence="2" key="1">
    <citation type="submission" date="2022-11" db="EMBL/GenBank/DDBJ databases">
        <authorList>
            <person name="Morgan W.R."/>
            <person name="Tartar A."/>
        </authorList>
    </citation>
    <scope>NUCLEOTIDE SEQUENCE</scope>
    <source>
        <strain evidence="2">ARSEF 373</strain>
    </source>
</reference>
<accession>A0AAV2Z359</accession>